<dbReference type="Proteomes" id="UP001146793">
    <property type="component" value="Unassembled WGS sequence"/>
</dbReference>
<reference evidence="1" key="1">
    <citation type="submission" date="2022-08" db="EMBL/GenBank/DDBJ databases">
        <title>Novel sulphate-reducing endosymbionts in the free-living metamonad Anaeramoeba.</title>
        <authorList>
            <person name="Jerlstrom-Hultqvist J."/>
            <person name="Cepicka I."/>
            <person name="Gallot-Lavallee L."/>
            <person name="Salas-Leiva D."/>
            <person name="Curtis B.A."/>
            <person name="Zahonova K."/>
            <person name="Pipaliya S."/>
            <person name="Dacks J."/>
            <person name="Roger A.J."/>
        </authorList>
    </citation>
    <scope>NUCLEOTIDE SEQUENCE</scope>
    <source>
        <strain evidence="1">Busselton2</strain>
    </source>
</reference>
<dbReference type="AlphaFoldDB" id="A0AAV8A4M4"/>
<proteinExistence type="predicted"/>
<name>A0AAV8A4M4_9EUKA</name>
<gene>
    <name evidence="1" type="ORF">M0812_07717</name>
</gene>
<sequence>MTSTFFSKPKKKLNANPNDQCITHTQYQLKKETCNLVMENRFQFSKKFTFLFQKNEQTQTDLPNAPHNRTQDLMDKAYNTNLWYLQKEIGIHQNRIVVDNYGFVINEDGSNENLKW</sequence>
<accession>A0AAV8A4M4</accession>
<comment type="caution">
    <text evidence="1">The sequence shown here is derived from an EMBL/GenBank/DDBJ whole genome shotgun (WGS) entry which is preliminary data.</text>
</comment>
<organism evidence="1 2">
    <name type="scientific">Anaeramoeba flamelloides</name>
    <dbReference type="NCBI Taxonomy" id="1746091"/>
    <lineage>
        <taxon>Eukaryota</taxon>
        <taxon>Metamonada</taxon>
        <taxon>Anaeramoebidae</taxon>
        <taxon>Anaeramoeba</taxon>
    </lineage>
</organism>
<dbReference type="EMBL" id="JANTQA010000016">
    <property type="protein sequence ID" value="KAJ3447483.1"/>
    <property type="molecule type" value="Genomic_DNA"/>
</dbReference>
<evidence type="ECO:0000313" key="1">
    <source>
        <dbReference type="EMBL" id="KAJ3447483.1"/>
    </source>
</evidence>
<evidence type="ECO:0000313" key="2">
    <source>
        <dbReference type="Proteomes" id="UP001146793"/>
    </source>
</evidence>
<protein>
    <submittedName>
        <fullName evidence="1">Uncharacterized protein</fullName>
    </submittedName>
</protein>